<comment type="caution">
    <text evidence="1">The sequence shown here is derived from an EMBL/GenBank/DDBJ whole genome shotgun (WGS) entry which is preliminary data.</text>
</comment>
<evidence type="ECO:0000313" key="2">
    <source>
        <dbReference type="Proteomes" id="UP000033731"/>
    </source>
</evidence>
<accession>A0A0F4VJQ3</accession>
<keyword evidence="2" id="KW-1185">Reference proteome</keyword>
<sequence length="38" mass="4244">MLLCALWLEPMDEYQGGGSVKSLRSNAKNAINEFKISE</sequence>
<evidence type="ECO:0000313" key="1">
    <source>
        <dbReference type="EMBL" id="KJZ81681.1"/>
    </source>
</evidence>
<proteinExistence type="predicted"/>
<organism evidence="1 2">
    <name type="scientific">Candidatus Liberibacter solanacearum</name>
    <dbReference type="NCBI Taxonomy" id="556287"/>
    <lineage>
        <taxon>Bacteria</taxon>
        <taxon>Pseudomonadati</taxon>
        <taxon>Pseudomonadota</taxon>
        <taxon>Alphaproteobacteria</taxon>
        <taxon>Hyphomicrobiales</taxon>
        <taxon>Rhizobiaceae</taxon>
        <taxon>Liberibacter</taxon>
    </lineage>
</organism>
<dbReference type="AlphaFoldDB" id="A0A0F4VJQ3"/>
<reference evidence="1 2" key="1">
    <citation type="journal article" date="2015" name="Phytopathology">
        <title>Genomes of Candidatus Liberibacter solanacearum haplotype A from New Zealand and the USA suggest significant genome plasticity in the species.</title>
        <authorList>
            <person name="Thompson S.M."/>
            <person name="Johnson C.P."/>
            <person name="Lu A.Y."/>
            <person name="Frampton R.A."/>
            <person name="Sullivan K.L."/>
            <person name="Fiers M.W."/>
            <person name="Crowhurst R.N."/>
            <person name="Pitman A.R."/>
            <person name="Scott I."/>
            <person name="Gudmestad N.C."/>
            <person name="Smith G.R."/>
        </authorList>
    </citation>
    <scope>NUCLEOTIDE SEQUENCE [LARGE SCALE GENOMIC DNA]</scope>
    <source>
        <strain evidence="1 2">LsoNZ1</strain>
    </source>
</reference>
<dbReference type="Proteomes" id="UP000033731">
    <property type="component" value="Unassembled WGS sequence"/>
</dbReference>
<dbReference type="EMBL" id="JMTK01000002">
    <property type="protein sequence ID" value="KJZ81681.1"/>
    <property type="molecule type" value="Genomic_DNA"/>
</dbReference>
<name>A0A0F4VJQ3_9HYPH</name>
<protein>
    <submittedName>
        <fullName evidence="1">Uncharacterized protein</fullName>
    </submittedName>
</protein>
<gene>
    <name evidence="1" type="ORF">DJ66_0403</name>
</gene>
<dbReference type="PATRIC" id="fig|556287.9.peg.423"/>